<evidence type="ECO:0000256" key="4">
    <source>
        <dbReference type="PROSITE-ProRule" id="PRU00024"/>
    </source>
</evidence>
<evidence type="ECO:0000313" key="7">
    <source>
        <dbReference type="Ensembl" id="ENSRBIP00000000067.1"/>
    </source>
</evidence>
<dbReference type="Gene3D" id="3.30.40.10">
    <property type="entry name" value="Zinc/RING finger domain, C3HC4 (zinc finger)"/>
    <property type="match status" value="1"/>
</dbReference>
<feature type="domain" description="RING-type" evidence="5">
    <location>
        <begin position="16"/>
        <end position="57"/>
    </location>
</feature>
<organism evidence="7 8">
    <name type="scientific">Rhinopithecus bieti</name>
    <name type="common">Black snub-nosed monkey</name>
    <name type="synonym">Pygathrix bieti</name>
    <dbReference type="NCBI Taxonomy" id="61621"/>
    <lineage>
        <taxon>Eukaryota</taxon>
        <taxon>Metazoa</taxon>
        <taxon>Chordata</taxon>
        <taxon>Craniata</taxon>
        <taxon>Vertebrata</taxon>
        <taxon>Euteleostomi</taxon>
        <taxon>Mammalia</taxon>
        <taxon>Eutheria</taxon>
        <taxon>Euarchontoglires</taxon>
        <taxon>Primates</taxon>
        <taxon>Haplorrhini</taxon>
        <taxon>Catarrhini</taxon>
        <taxon>Cercopithecidae</taxon>
        <taxon>Colobinae</taxon>
        <taxon>Rhinopithecus</taxon>
    </lineage>
</organism>
<evidence type="ECO:0000256" key="3">
    <source>
        <dbReference type="ARBA" id="ARBA00022833"/>
    </source>
</evidence>
<evidence type="ECO:0000313" key="8">
    <source>
        <dbReference type="Proteomes" id="UP000233180"/>
    </source>
</evidence>
<evidence type="ECO:0000259" key="5">
    <source>
        <dbReference type="PROSITE" id="PS50089"/>
    </source>
</evidence>
<dbReference type="InterPro" id="IPR001841">
    <property type="entry name" value="Znf_RING"/>
</dbReference>
<dbReference type="Pfam" id="PF00643">
    <property type="entry name" value="zf-B_box"/>
    <property type="match status" value="1"/>
</dbReference>
<dbReference type="SUPFAM" id="SSF57850">
    <property type="entry name" value="RING/U-box"/>
    <property type="match status" value="1"/>
</dbReference>
<reference evidence="7" key="2">
    <citation type="submission" date="2025-08" db="UniProtKB">
        <authorList>
            <consortium name="Ensembl"/>
        </authorList>
    </citation>
    <scope>IDENTIFICATION</scope>
</reference>
<reference evidence="7" key="3">
    <citation type="submission" date="2025-09" db="UniProtKB">
        <authorList>
            <consortium name="Ensembl"/>
        </authorList>
    </citation>
    <scope>IDENTIFICATION</scope>
</reference>
<sequence length="170" mass="20032">MEFVAALADLRAEASCPICLDYLKDPVTISCGHNFCLSCIIMSWKDLDDSFPCPFCHFCCPERKFVSNPQLGSLTEIAKQLQIRSKRKRQEEKHVCKKHNQLLTFFCQKDLELLCPRCSFSTDHQHHCVWPIKKAASYHRKQLEEYNALWKERVELIEKSQLYKPENHWN</sequence>
<accession>A0A2K6JM24</accession>
<evidence type="ECO:0000256" key="2">
    <source>
        <dbReference type="ARBA" id="ARBA00022771"/>
    </source>
</evidence>
<dbReference type="InterPro" id="IPR050143">
    <property type="entry name" value="TRIM/RBCC"/>
</dbReference>
<keyword evidence="1" id="KW-0479">Metal-binding</keyword>
<dbReference type="InterPro" id="IPR000315">
    <property type="entry name" value="Znf_B-box"/>
</dbReference>
<dbReference type="OMA" id="PSVTIQH"/>
<dbReference type="SMART" id="SM00184">
    <property type="entry name" value="RING"/>
    <property type="match status" value="1"/>
</dbReference>
<keyword evidence="8" id="KW-1185">Reference proteome</keyword>
<name>A0A2K6JM24_RHIBE</name>
<dbReference type="AlphaFoldDB" id="A0A2K6JM24"/>
<dbReference type="STRING" id="61621.ENSRBIP00000000067"/>
<dbReference type="PROSITE" id="PS50119">
    <property type="entry name" value="ZF_BBOX"/>
    <property type="match status" value="1"/>
</dbReference>
<evidence type="ECO:0008006" key="9">
    <source>
        <dbReference type="Google" id="ProtNLM"/>
    </source>
</evidence>
<dbReference type="PANTHER" id="PTHR24103">
    <property type="entry name" value="E3 UBIQUITIN-PROTEIN LIGASE TRIM"/>
    <property type="match status" value="1"/>
</dbReference>
<dbReference type="PROSITE" id="PS50089">
    <property type="entry name" value="ZF_RING_2"/>
    <property type="match status" value="1"/>
</dbReference>
<keyword evidence="3" id="KW-0862">Zinc</keyword>
<keyword evidence="2 4" id="KW-0863">Zinc-finger</keyword>
<evidence type="ECO:0000259" key="6">
    <source>
        <dbReference type="PROSITE" id="PS50119"/>
    </source>
</evidence>
<dbReference type="Gene3D" id="3.30.160.60">
    <property type="entry name" value="Classic Zinc Finger"/>
    <property type="match status" value="1"/>
</dbReference>
<proteinExistence type="predicted"/>
<dbReference type="Pfam" id="PF15227">
    <property type="entry name" value="zf-C3HC4_4"/>
    <property type="match status" value="1"/>
</dbReference>
<dbReference type="Proteomes" id="UP000233180">
    <property type="component" value="Unassembled WGS sequence"/>
</dbReference>
<dbReference type="Ensembl" id="ENSRBIT00000000339.1">
    <property type="protein sequence ID" value="ENSRBIP00000000067.1"/>
    <property type="gene ID" value="ENSRBIG00000000343.1"/>
</dbReference>
<dbReference type="GO" id="GO:0008270">
    <property type="term" value="F:zinc ion binding"/>
    <property type="evidence" value="ECO:0007669"/>
    <property type="project" value="UniProtKB-KW"/>
</dbReference>
<reference evidence="7 8" key="1">
    <citation type="submission" date="2016-06" db="EMBL/GenBank/DDBJ databases">
        <title>Genome of Rhinopithecus bieti.</title>
        <authorList>
            <person name="Wu"/>
            <person name="C.-I. and Zhang"/>
            <person name="Y."/>
        </authorList>
    </citation>
    <scope>NUCLEOTIDE SEQUENCE</scope>
</reference>
<protein>
    <recommendedName>
        <fullName evidence="9">Tripartite motif containing 61</fullName>
    </recommendedName>
</protein>
<dbReference type="PROSITE" id="PS00518">
    <property type="entry name" value="ZF_RING_1"/>
    <property type="match status" value="1"/>
</dbReference>
<dbReference type="SUPFAM" id="SSF57845">
    <property type="entry name" value="B-box zinc-binding domain"/>
    <property type="match status" value="1"/>
</dbReference>
<dbReference type="InterPro" id="IPR013083">
    <property type="entry name" value="Znf_RING/FYVE/PHD"/>
</dbReference>
<dbReference type="InterPro" id="IPR017907">
    <property type="entry name" value="Znf_RING_CS"/>
</dbReference>
<dbReference type="GeneTree" id="ENSGT00940000155329"/>
<evidence type="ECO:0000256" key="1">
    <source>
        <dbReference type="ARBA" id="ARBA00022723"/>
    </source>
</evidence>
<feature type="domain" description="B box-type" evidence="6">
    <location>
        <begin position="91"/>
        <end position="132"/>
    </location>
</feature>